<dbReference type="HOGENOM" id="CLU_3171066_0_0_9"/>
<gene>
    <name evidence="2" type="ordered locus">KNP414_05558</name>
</gene>
<accession>F8FK41</accession>
<name>F8FK41_PAEMK</name>
<sequence>MPGSYPVSPALSKAAGAPRTLRSIKHTLPGGSKGEWPAVPNAEGPVS</sequence>
<dbReference type="EMBL" id="CP002869">
    <property type="protein sequence ID" value="AEI44082.1"/>
    <property type="molecule type" value="Genomic_DNA"/>
</dbReference>
<dbReference type="PATRIC" id="fig|1036673.3.peg.5156"/>
<evidence type="ECO:0000313" key="2">
    <source>
        <dbReference type="EMBL" id="AEI44082.1"/>
    </source>
</evidence>
<protein>
    <submittedName>
        <fullName evidence="2">Uncharacterized protein</fullName>
    </submittedName>
</protein>
<reference evidence="2 3" key="2">
    <citation type="journal article" date="2013" name="Genome Announc.">
        <title>Genome Sequence of Growth-Improving Paenibacillus mucilaginosus Strain KNP414.</title>
        <authorList>
            <person name="Lu J.J."/>
            <person name="Wang J.F."/>
            <person name="Hu X.F."/>
        </authorList>
    </citation>
    <scope>NUCLEOTIDE SEQUENCE [LARGE SCALE GENOMIC DNA]</scope>
    <source>
        <strain evidence="2 3">KNP414</strain>
    </source>
</reference>
<organism evidence="2 3">
    <name type="scientific">Paenibacillus mucilaginosus (strain KNP414)</name>
    <dbReference type="NCBI Taxonomy" id="1036673"/>
    <lineage>
        <taxon>Bacteria</taxon>
        <taxon>Bacillati</taxon>
        <taxon>Bacillota</taxon>
        <taxon>Bacilli</taxon>
        <taxon>Bacillales</taxon>
        <taxon>Paenibacillaceae</taxon>
        <taxon>Paenibacillus</taxon>
    </lineage>
</organism>
<proteinExistence type="predicted"/>
<evidence type="ECO:0000313" key="3">
    <source>
        <dbReference type="Proteomes" id="UP000006620"/>
    </source>
</evidence>
<dbReference type="AlphaFoldDB" id="F8FK41"/>
<feature type="region of interest" description="Disordered" evidence="1">
    <location>
        <begin position="1"/>
        <end position="47"/>
    </location>
</feature>
<evidence type="ECO:0000256" key="1">
    <source>
        <dbReference type="SAM" id="MobiDB-lite"/>
    </source>
</evidence>
<reference evidence="3" key="1">
    <citation type="submission" date="2011-06" db="EMBL/GenBank/DDBJ databases">
        <title>Complete genome sequence of Paenibacillus mucilaginosus KNP414.</title>
        <authorList>
            <person name="Wang J."/>
            <person name="Hu S."/>
            <person name="Hu X."/>
            <person name="Zhang B."/>
            <person name="Dong D."/>
            <person name="Zhang S."/>
            <person name="Zhao K."/>
            <person name="Wu D."/>
        </authorList>
    </citation>
    <scope>NUCLEOTIDE SEQUENCE [LARGE SCALE GENOMIC DNA]</scope>
    <source>
        <strain evidence="3">KNP414</strain>
    </source>
</reference>
<dbReference type="KEGG" id="pms:KNP414_05558"/>
<dbReference type="Proteomes" id="UP000006620">
    <property type="component" value="Chromosome"/>
</dbReference>